<protein>
    <recommendedName>
        <fullName evidence="4">Outer membrane protein beta-barrel domain-containing protein</fullName>
    </recommendedName>
</protein>
<evidence type="ECO:0008006" key="4">
    <source>
        <dbReference type="Google" id="ProtNLM"/>
    </source>
</evidence>
<proteinExistence type="predicted"/>
<sequence length="173" mass="18653">MKYAIRCLTVVAMLLIAGSYNSVQAQKVFFVFAHGQYASPLQAKFKHDYNYGVGAEAGAGINLGSKTFLTGTVGYTVFNAPSKEIGNIIYVPVKLGFRKYFLPTNMLFIQANAGVAQIKDKTYNSTSSRFSGDVGAGVKLGPFEMGMALDGFAREGAGYASWLAFKAGWHFGL</sequence>
<dbReference type="RefSeq" id="WP_014222005.1">
    <property type="nucleotide sequence ID" value="NZ_LWBO01000012.1"/>
</dbReference>
<keyword evidence="1" id="KW-0732">Signal</keyword>
<dbReference type="EMBL" id="LWBO01000012">
    <property type="protein sequence ID" value="OQP48782.1"/>
    <property type="molecule type" value="Genomic_DNA"/>
</dbReference>
<reference evidence="2 3" key="1">
    <citation type="submission" date="2016-04" db="EMBL/GenBank/DDBJ databases">
        <authorList>
            <person name="Chen L."/>
            <person name="Zhuang W."/>
            <person name="Wang G."/>
        </authorList>
    </citation>
    <scope>NUCLEOTIDE SEQUENCE [LARGE SCALE GENOMIC DNA]</scope>
    <source>
        <strain evidence="3">GR20</strain>
    </source>
</reference>
<evidence type="ECO:0000256" key="1">
    <source>
        <dbReference type="SAM" id="SignalP"/>
    </source>
</evidence>
<evidence type="ECO:0000313" key="3">
    <source>
        <dbReference type="Proteomes" id="UP000192277"/>
    </source>
</evidence>
<feature type="chain" id="PRO_5046285865" description="Outer membrane protein beta-barrel domain-containing protein" evidence="1">
    <location>
        <begin position="26"/>
        <end position="173"/>
    </location>
</feature>
<accession>A0ABX3P0U0</accession>
<comment type="caution">
    <text evidence="2">The sequence shown here is derived from an EMBL/GenBank/DDBJ whole genome shotgun (WGS) entry which is preliminary data.</text>
</comment>
<dbReference type="Proteomes" id="UP000192277">
    <property type="component" value="Unassembled WGS sequence"/>
</dbReference>
<evidence type="ECO:0000313" key="2">
    <source>
        <dbReference type="EMBL" id="OQP48782.1"/>
    </source>
</evidence>
<keyword evidence="3" id="KW-1185">Reference proteome</keyword>
<organism evidence="2 3">
    <name type="scientific">Niastella koreensis</name>
    <dbReference type="NCBI Taxonomy" id="354356"/>
    <lineage>
        <taxon>Bacteria</taxon>
        <taxon>Pseudomonadati</taxon>
        <taxon>Bacteroidota</taxon>
        <taxon>Chitinophagia</taxon>
        <taxon>Chitinophagales</taxon>
        <taxon>Chitinophagaceae</taxon>
        <taxon>Niastella</taxon>
    </lineage>
</organism>
<name>A0ABX3P0U0_9BACT</name>
<gene>
    <name evidence="2" type="ORF">A4D02_08755</name>
</gene>
<feature type="signal peptide" evidence="1">
    <location>
        <begin position="1"/>
        <end position="25"/>
    </location>
</feature>